<keyword evidence="3" id="KW-0723">Serine/threonine-protein kinase</keyword>
<feature type="domain" description="PASTA" evidence="2">
    <location>
        <begin position="41"/>
        <end position="108"/>
    </location>
</feature>
<proteinExistence type="predicted"/>
<dbReference type="eggNOG" id="COG2815">
    <property type="taxonomic scope" value="Bacteria"/>
</dbReference>
<keyword evidence="1" id="KW-1133">Transmembrane helix</keyword>
<dbReference type="STRING" id="946077.W5A_05648"/>
<evidence type="ECO:0000313" key="3">
    <source>
        <dbReference type="EMBL" id="EID75674.1"/>
    </source>
</evidence>
<feature type="transmembrane region" description="Helical" evidence="1">
    <location>
        <begin position="12"/>
        <end position="34"/>
    </location>
</feature>
<keyword evidence="1" id="KW-0472">Membrane</keyword>
<keyword evidence="1" id="KW-0812">Transmembrane</keyword>
<keyword evidence="3" id="KW-0418">Kinase</keyword>
<dbReference type="Proteomes" id="UP000005938">
    <property type="component" value="Unassembled WGS sequence"/>
</dbReference>
<keyword evidence="3" id="KW-0808">Transferase</keyword>
<dbReference type="EMBL" id="AJJU01000004">
    <property type="protein sequence ID" value="EID75674.1"/>
    <property type="molecule type" value="Genomic_DNA"/>
</dbReference>
<sequence length="202" mass="22446">MSIFRFLVSKTFVKQLVIAGILLIVLVFLTLQMLKVQTNHGEHVAVPDLSKKSLHEVAEILEATDLRFEVLDSTDYNPKYPVYSVIDQNPKAGSQVKQNRKIYLTINPSGYRKVTIPKVVQITRRSAEATLKAVGLEIGKVTYVDNIGKDMVLGLEFKGKEIQPGDQLIKTSKIDLICGNGNDINSMMEDNSPETIQEDGGI</sequence>
<dbReference type="SUPFAM" id="SSF54184">
    <property type="entry name" value="Penicillin-binding protein 2x (pbp-2x), c-terminal domain"/>
    <property type="match status" value="1"/>
</dbReference>
<dbReference type="CDD" id="cd06577">
    <property type="entry name" value="PASTA_pknB"/>
    <property type="match status" value="1"/>
</dbReference>
<comment type="caution">
    <text evidence="3">The sequence shown here is derived from an EMBL/GenBank/DDBJ whole genome shotgun (WGS) entry which is preliminary data.</text>
</comment>
<gene>
    <name evidence="3" type="ORF">W5A_05648</name>
</gene>
<evidence type="ECO:0000313" key="4">
    <source>
        <dbReference type="Proteomes" id="UP000005938"/>
    </source>
</evidence>
<evidence type="ECO:0000256" key="1">
    <source>
        <dbReference type="SAM" id="Phobius"/>
    </source>
</evidence>
<organism evidence="3 4">
    <name type="scientific">Imtechella halotolerans K1</name>
    <dbReference type="NCBI Taxonomy" id="946077"/>
    <lineage>
        <taxon>Bacteria</taxon>
        <taxon>Pseudomonadati</taxon>
        <taxon>Bacteroidota</taxon>
        <taxon>Flavobacteriia</taxon>
        <taxon>Flavobacteriales</taxon>
        <taxon>Flavobacteriaceae</taxon>
        <taxon>Imtechella</taxon>
    </lineage>
</organism>
<dbReference type="OrthoDB" id="9803895at2"/>
<dbReference type="RefSeq" id="WP_008238297.1">
    <property type="nucleotide sequence ID" value="NZ_AJJU01000004.1"/>
</dbReference>
<keyword evidence="4" id="KW-1185">Reference proteome</keyword>
<dbReference type="Gene3D" id="3.30.10.20">
    <property type="match status" value="2"/>
</dbReference>
<dbReference type="SMART" id="SM00740">
    <property type="entry name" value="PASTA"/>
    <property type="match status" value="2"/>
</dbReference>
<dbReference type="PROSITE" id="PS51178">
    <property type="entry name" value="PASTA"/>
    <property type="match status" value="2"/>
</dbReference>
<name>I0WH08_9FLAO</name>
<protein>
    <submittedName>
        <fullName evidence="3">Putative Non-specific serine/threonine protein kinase</fullName>
    </submittedName>
</protein>
<evidence type="ECO:0000259" key="2">
    <source>
        <dbReference type="PROSITE" id="PS51178"/>
    </source>
</evidence>
<reference evidence="3 4" key="1">
    <citation type="journal article" date="2012" name="J. Bacteriol.">
        <title>Genome Sequence of the Halotolerant Bacterium Imtechella halotolerans K1T.</title>
        <authorList>
            <person name="Kumar S."/>
            <person name="Vikram S."/>
            <person name="Subramanian S."/>
            <person name="Raghava G.P."/>
            <person name="Pinnaka A.K."/>
        </authorList>
    </citation>
    <scope>NUCLEOTIDE SEQUENCE [LARGE SCALE GENOMIC DNA]</scope>
    <source>
        <strain evidence="3 4">K1</strain>
    </source>
</reference>
<accession>I0WH08</accession>
<dbReference type="Pfam" id="PF03793">
    <property type="entry name" value="PASTA"/>
    <property type="match status" value="1"/>
</dbReference>
<dbReference type="InterPro" id="IPR005543">
    <property type="entry name" value="PASTA_dom"/>
</dbReference>
<dbReference type="PATRIC" id="fig|946077.3.peg.1148"/>
<dbReference type="AlphaFoldDB" id="I0WH08"/>
<feature type="domain" description="PASTA" evidence="2">
    <location>
        <begin position="110"/>
        <end position="180"/>
    </location>
</feature>
<dbReference type="GO" id="GO:0004674">
    <property type="term" value="F:protein serine/threonine kinase activity"/>
    <property type="evidence" value="ECO:0007669"/>
    <property type="project" value="UniProtKB-KW"/>
</dbReference>